<dbReference type="EMBL" id="CP023344">
    <property type="protein sequence ID" value="ATC66056.1"/>
    <property type="molecule type" value="Genomic_DNA"/>
</dbReference>
<dbReference type="GO" id="GO:0016878">
    <property type="term" value="F:acid-thiol ligase activity"/>
    <property type="evidence" value="ECO:0007669"/>
    <property type="project" value="UniProtKB-ARBA"/>
</dbReference>
<feature type="region of interest" description="Disordered" evidence="1">
    <location>
        <begin position="331"/>
        <end position="390"/>
    </location>
</feature>
<name>A0A290QIA1_9BACT</name>
<dbReference type="Gene3D" id="3.40.50.12780">
    <property type="entry name" value="N-terminal domain of ligase-like"/>
    <property type="match status" value="1"/>
</dbReference>
<evidence type="ECO:0000259" key="2">
    <source>
        <dbReference type="Pfam" id="PF00501"/>
    </source>
</evidence>
<dbReference type="AlphaFoldDB" id="A0A290QIA1"/>
<dbReference type="SUPFAM" id="SSF56801">
    <property type="entry name" value="Acetyl-CoA synthetase-like"/>
    <property type="match status" value="1"/>
</dbReference>
<keyword evidence="4" id="KW-1185">Reference proteome</keyword>
<dbReference type="Proteomes" id="UP000217265">
    <property type="component" value="Chromosome"/>
</dbReference>
<sequence>MAARQPDHPALKIPRGRTRAGDIDYLTLTFVELDAEVSAWAARITAAGVKTDDRVLVMVRQGLPLIAAAFALFKIGAVPIVIDPGMGLKSFLTCVERTQPRALLGIPLARVISRVFRQKFRSVQIRIPASPNPTARLSASVSQLSTLNSQLVNRNAADLAAILFTSGSTGAPKGVCYEHGMFEAQVRLIRATYGIQPGEVDLPMLPIFALFNPALGMTTIVPEIDPARPAAVDPAKIVQAIRQENVTNSFGSPTLWNKIADHCLAHDITLPSLRRVLSAGAPVPETLWENSRRFLTHGQLHSPYGATEALPIASVCSAEIIPRSAAINAPAKSPSVSASSVSASSAPSPSTQFRSVADTSQSPFSQETRPAFHPSPFTPHSSNAPSGGACVGRPLPGIDVRIIAITDAPITTIADARELRPGEIGEIIVRGPAVTKTYDALPEATAAAKITGDHGAFWHRMGDCGYFDPLGRLWFCGRKVERVLTEKGPLFTEPVEQIFRSHPQIARCALIGLDVPGKQLPALVIQPRAKLSASAKSALARELRSLAAAHATTAGIARFYFHKAFPVDVRHNAKIHRLTLAKWAAKNPSHEILSSA</sequence>
<dbReference type="InterPro" id="IPR050237">
    <property type="entry name" value="ATP-dep_AMP-bd_enzyme"/>
</dbReference>
<dbReference type="InterPro" id="IPR042099">
    <property type="entry name" value="ANL_N_sf"/>
</dbReference>
<dbReference type="RefSeq" id="WP_096057684.1">
    <property type="nucleotide sequence ID" value="NZ_CP023344.1"/>
</dbReference>
<dbReference type="InterPro" id="IPR000873">
    <property type="entry name" value="AMP-dep_synth/lig_dom"/>
</dbReference>
<gene>
    <name evidence="3" type="ORF">CMV30_08290</name>
</gene>
<feature type="domain" description="AMP-dependent synthetase/ligase" evidence="2">
    <location>
        <begin position="2"/>
        <end position="323"/>
    </location>
</feature>
<evidence type="ECO:0000313" key="4">
    <source>
        <dbReference type="Proteomes" id="UP000217265"/>
    </source>
</evidence>
<dbReference type="InterPro" id="IPR045851">
    <property type="entry name" value="AMP-bd_C_sf"/>
</dbReference>
<dbReference type="Gene3D" id="3.30.300.30">
    <property type="match status" value="1"/>
</dbReference>
<protein>
    <submittedName>
        <fullName evidence="3">Peptide synthase</fullName>
    </submittedName>
</protein>
<dbReference type="PROSITE" id="PS00455">
    <property type="entry name" value="AMP_BINDING"/>
    <property type="match status" value="1"/>
</dbReference>
<evidence type="ECO:0000313" key="3">
    <source>
        <dbReference type="EMBL" id="ATC66056.1"/>
    </source>
</evidence>
<feature type="compositionally biased region" description="Low complexity" evidence="1">
    <location>
        <begin position="331"/>
        <end position="350"/>
    </location>
</feature>
<proteinExistence type="predicted"/>
<reference evidence="3 4" key="1">
    <citation type="submission" date="2017-09" db="EMBL/GenBank/DDBJ databases">
        <title>Complete genome sequence of Verrucomicrobial strain HZ-65, isolated from freshwater.</title>
        <authorList>
            <person name="Choi A."/>
        </authorList>
    </citation>
    <scope>NUCLEOTIDE SEQUENCE [LARGE SCALE GENOMIC DNA]</scope>
    <source>
        <strain evidence="3 4">HZ-65</strain>
    </source>
</reference>
<organism evidence="3 4">
    <name type="scientific">Nibricoccus aquaticus</name>
    <dbReference type="NCBI Taxonomy" id="2576891"/>
    <lineage>
        <taxon>Bacteria</taxon>
        <taxon>Pseudomonadati</taxon>
        <taxon>Verrucomicrobiota</taxon>
        <taxon>Opitutia</taxon>
        <taxon>Opitutales</taxon>
        <taxon>Opitutaceae</taxon>
        <taxon>Nibricoccus</taxon>
    </lineage>
</organism>
<accession>A0A290QIA1</accession>
<dbReference type="OrthoDB" id="9799237at2"/>
<dbReference type="PANTHER" id="PTHR43767">
    <property type="entry name" value="LONG-CHAIN-FATTY-ACID--COA LIGASE"/>
    <property type="match status" value="1"/>
</dbReference>
<feature type="compositionally biased region" description="Polar residues" evidence="1">
    <location>
        <begin position="351"/>
        <end position="368"/>
    </location>
</feature>
<evidence type="ECO:0000256" key="1">
    <source>
        <dbReference type="SAM" id="MobiDB-lite"/>
    </source>
</evidence>
<dbReference type="PANTHER" id="PTHR43767:SF1">
    <property type="entry name" value="NONRIBOSOMAL PEPTIDE SYNTHASE PES1 (EUROFUNG)-RELATED"/>
    <property type="match status" value="1"/>
</dbReference>
<dbReference type="Pfam" id="PF00501">
    <property type="entry name" value="AMP-binding"/>
    <property type="match status" value="1"/>
</dbReference>
<dbReference type="InterPro" id="IPR020845">
    <property type="entry name" value="AMP-binding_CS"/>
</dbReference>
<dbReference type="KEGG" id="vbh:CMV30_08290"/>